<reference evidence="3 4" key="1">
    <citation type="submission" date="2024-04" db="EMBL/GenBank/DDBJ databases">
        <authorList>
            <consortium name="Genoscope - CEA"/>
            <person name="William W."/>
        </authorList>
    </citation>
    <scope>NUCLEOTIDE SEQUENCE [LARGE SCALE GENOMIC DNA]</scope>
</reference>
<evidence type="ECO:0000313" key="4">
    <source>
        <dbReference type="Proteomes" id="UP001497497"/>
    </source>
</evidence>
<organism evidence="3 4">
    <name type="scientific">Lymnaea stagnalis</name>
    <name type="common">Great pond snail</name>
    <name type="synonym">Helix stagnalis</name>
    <dbReference type="NCBI Taxonomy" id="6523"/>
    <lineage>
        <taxon>Eukaryota</taxon>
        <taxon>Metazoa</taxon>
        <taxon>Spiralia</taxon>
        <taxon>Lophotrochozoa</taxon>
        <taxon>Mollusca</taxon>
        <taxon>Gastropoda</taxon>
        <taxon>Heterobranchia</taxon>
        <taxon>Euthyneura</taxon>
        <taxon>Panpulmonata</taxon>
        <taxon>Hygrophila</taxon>
        <taxon>Lymnaeoidea</taxon>
        <taxon>Lymnaeidae</taxon>
        <taxon>Lymnaea</taxon>
    </lineage>
</organism>
<feature type="non-terminal residue" evidence="3">
    <location>
        <position position="531"/>
    </location>
</feature>
<feature type="chain" id="PRO_5043629130" evidence="2">
    <location>
        <begin position="20"/>
        <end position="531"/>
    </location>
</feature>
<name>A0AAV2IEG2_LYMST</name>
<feature type="region of interest" description="Disordered" evidence="1">
    <location>
        <begin position="179"/>
        <end position="265"/>
    </location>
</feature>
<comment type="caution">
    <text evidence="3">The sequence shown here is derived from an EMBL/GenBank/DDBJ whole genome shotgun (WGS) entry which is preliminary data.</text>
</comment>
<evidence type="ECO:0000256" key="2">
    <source>
        <dbReference type="SAM" id="SignalP"/>
    </source>
</evidence>
<feature type="compositionally biased region" description="Basic and acidic residues" evidence="1">
    <location>
        <begin position="90"/>
        <end position="106"/>
    </location>
</feature>
<feature type="compositionally biased region" description="Basic and acidic residues" evidence="1">
    <location>
        <begin position="179"/>
        <end position="189"/>
    </location>
</feature>
<feature type="compositionally biased region" description="Basic and acidic residues" evidence="1">
    <location>
        <begin position="196"/>
        <end position="237"/>
    </location>
</feature>
<keyword evidence="2" id="KW-0732">Signal</keyword>
<sequence length="531" mass="62122">MPPPPGFALTPWDLWMAWSLESVLWDAMHPDQWNDTSGNGSSSGNETRDADDAWEEMMQWEARQNEEPNDHETGGENNRRELFDQPNDEATEKNVDERQDRDKRFIQDRGMSSWPNFWNNWIRSSPSFGNYWPRFRHFGNSGWRGPGFAFVSPWERWMRYRNLNWDFPMNRFDFSHRARRSSNEDKVENTNDDPDRELRSDATDNPRREFSFDKWKDNNREPSKNPKMTSDDKKDSIWRSSTSKYGTENDWQQQLNTGSSQWNLGSKEQYGTQRWSNGKLSTSLPQGQQGDWLRSLITSSRGDWKKPFGGQSFGGQFESAILQPTTNFVSPNVFRNIVPRTMLASFIPQKPGSWPDWGGFFEELNNFDFRNAPKFTNPSQRSDFPELSNFFPDGYDADFANWPAGTGGFSGLDDFVSLWNKRFVRGTESKNSNTEESNSDQIGNVEGSRKKRNTDASDRNKRWDFLGFRSPFLGGQPMPNWVNWFYPWCQQWSQDRFPRETNEKTGADDDDLEKRSSQVEKDKGKRWGYGH</sequence>
<feature type="compositionally biased region" description="Basic and acidic residues" evidence="1">
    <location>
        <begin position="497"/>
        <end position="525"/>
    </location>
</feature>
<feature type="compositionally biased region" description="Polar residues" evidence="1">
    <location>
        <begin position="238"/>
        <end position="265"/>
    </location>
</feature>
<feature type="region of interest" description="Disordered" evidence="1">
    <location>
        <begin position="31"/>
        <end position="106"/>
    </location>
</feature>
<proteinExistence type="predicted"/>
<feature type="region of interest" description="Disordered" evidence="1">
    <location>
        <begin position="497"/>
        <end position="531"/>
    </location>
</feature>
<feature type="region of interest" description="Disordered" evidence="1">
    <location>
        <begin position="427"/>
        <end position="456"/>
    </location>
</feature>
<accession>A0AAV2IEG2</accession>
<evidence type="ECO:0000256" key="1">
    <source>
        <dbReference type="SAM" id="MobiDB-lite"/>
    </source>
</evidence>
<gene>
    <name evidence="3" type="ORF">GSLYS_00018733001</name>
</gene>
<dbReference type="EMBL" id="CAXITT010000691">
    <property type="protein sequence ID" value="CAL1545250.1"/>
    <property type="molecule type" value="Genomic_DNA"/>
</dbReference>
<feature type="compositionally biased region" description="Basic and acidic residues" evidence="1">
    <location>
        <begin position="63"/>
        <end position="83"/>
    </location>
</feature>
<evidence type="ECO:0000313" key="3">
    <source>
        <dbReference type="EMBL" id="CAL1545250.1"/>
    </source>
</evidence>
<keyword evidence="4" id="KW-1185">Reference proteome</keyword>
<feature type="signal peptide" evidence="2">
    <location>
        <begin position="1"/>
        <end position="19"/>
    </location>
</feature>
<dbReference type="AlphaFoldDB" id="A0AAV2IEG2"/>
<dbReference type="Proteomes" id="UP001497497">
    <property type="component" value="Unassembled WGS sequence"/>
</dbReference>
<protein>
    <submittedName>
        <fullName evidence="3">Uncharacterized protein</fullName>
    </submittedName>
</protein>